<evidence type="ECO:0000313" key="1">
    <source>
        <dbReference type="EMBL" id="SFD80961.1"/>
    </source>
</evidence>
<evidence type="ECO:0000313" key="2">
    <source>
        <dbReference type="Proteomes" id="UP000325289"/>
    </source>
</evidence>
<proteinExistence type="predicted"/>
<reference evidence="1 2" key="1">
    <citation type="submission" date="2016-10" db="EMBL/GenBank/DDBJ databases">
        <authorList>
            <person name="Varghese N."/>
            <person name="Submissions S."/>
        </authorList>
    </citation>
    <scope>NUCLEOTIDE SEQUENCE [LARGE SCALE GENOMIC DNA]</scope>
    <source>
        <strain evidence="2">YIM D21,KCTC 23444,ACCC 10710</strain>
    </source>
</reference>
<gene>
    <name evidence="1" type="ORF">SAMN04515678_103137</name>
</gene>
<name>A0A1I1VCY9_9RHOB</name>
<organism evidence="1 2">
    <name type="scientific">Roseivivax sediminis</name>
    <dbReference type="NCBI Taxonomy" id="936889"/>
    <lineage>
        <taxon>Bacteria</taxon>
        <taxon>Pseudomonadati</taxon>
        <taxon>Pseudomonadota</taxon>
        <taxon>Alphaproteobacteria</taxon>
        <taxon>Rhodobacterales</taxon>
        <taxon>Roseobacteraceae</taxon>
        <taxon>Roseivivax</taxon>
    </lineage>
</organism>
<protein>
    <recommendedName>
        <fullName evidence="3">Transposase, Mutator family</fullName>
    </recommendedName>
</protein>
<dbReference type="RefSeq" id="WP_149755049.1">
    <property type="nucleotide sequence ID" value="NZ_FOMS01000003.1"/>
</dbReference>
<dbReference type="EMBL" id="FOMS01000003">
    <property type="protein sequence ID" value="SFD80961.1"/>
    <property type="molecule type" value="Genomic_DNA"/>
</dbReference>
<dbReference type="AlphaFoldDB" id="A0A1I1VCY9"/>
<evidence type="ECO:0008006" key="3">
    <source>
        <dbReference type="Google" id="ProtNLM"/>
    </source>
</evidence>
<keyword evidence="2" id="KW-1185">Reference proteome</keyword>
<accession>A0A1I1VCY9</accession>
<sequence>MPPSDKALVRFVSIRLGLDAALRNLADHIEEEYRRRYHFDRIANGDACRWSTVRQNLRPVTAAGQPRDLFGMQLRRAGRAAA</sequence>
<dbReference type="Proteomes" id="UP000325289">
    <property type="component" value="Unassembled WGS sequence"/>
</dbReference>
<dbReference type="OrthoDB" id="7209364at2"/>